<evidence type="ECO:0000313" key="4">
    <source>
        <dbReference type="Proteomes" id="UP000436483"/>
    </source>
</evidence>
<comment type="caution">
    <text evidence="3">The sequence shown here is derived from an EMBL/GenBank/DDBJ whole genome shotgun (WGS) entry which is preliminary data.</text>
</comment>
<protein>
    <recommendedName>
        <fullName evidence="5">Anti-sigma factor</fullName>
    </recommendedName>
</protein>
<feature type="compositionally biased region" description="Basic and acidic residues" evidence="1">
    <location>
        <begin position="250"/>
        <end position="262"/>
    </location>
</feature>
<keyword evidence="2" id="KW-0472">Membrane</keyword>
<keyword evidence="2" id="KW-1133">Transmembrane helix</keyword>
<reference evidence="3 4" key="2">
    <citation type="submission" date="2020-01" db="EMBL/GenBank/DDBJ databases">
        <title>Microvirga sp. nov., an arsenate reduction bacterium isolated from Tibet hotspring sediments.</title>
        <authorList>
            <person name="Xian W.-D."/>
            <person name="Li W.-J."/>
        </authorList>
    </citation>
    <scope>NUCLEOTIDE SEQUENCE [LARGE SCALE GENOMIC DNA]</scope>
    <source>
        <strain evidence="3 4">KCTC 23863</strain>
    </source>
</reference>
<evidence type="ECO:0000256" key="1">
    <source>
        <dbReference type="SAM" id="MobiDB-lite"/>
    </source>
</evidence>
<accession>A0A7X3MNQ6</accession>
<evidence type="ECO:0008006" key="5">
    <source>
        <dbReference type="Google" id="ProtNLM"/>
    </source>
</evidence>
<keyword evidence="4" id="KW-1185">Reference proteome</keyword>
<organism evidence="3 4">
    <name type="scientific">Microvirga makkahensis</name>
    <dbReference type="NCBI Taxonomy" id="1128670"/>
    <lineage>
        <taxon>Bacteria</taxon>
        <taxon>Pseudomonadati</taxon>
        <taxon>Pseudomonadota</taxon>
        <taxon>Alphaproteobacteria</taxon>
        <taxon>Hyphomicrobiales</taxon>
        <taxon>Methylobacteriaceae</taxon>
        <taxon>Microvirga</taxon>
    </lineage>
</organism>
<dbReference type="Proteomes" id="UP000436483">
    <property type="component" value="Unassembled WGS sequence"/>
</dbReference>
<proteinExistence type="predicted"/>
<dbReference type="Gene3D" id="1.10.10.1320">
    <property type="entry name" value="Anti-sigma factor, zinc-finger domain"/>
    <property type="match status" value="1"/>
</dbReference>
<sequence length="262" mass="27934">MAHVHFSDEVLMAFADGELDEPTAAAVEQAIAEDPAIAGRVAGFLRSRRLIRSAFPKEAASDVPPELLAAVQAQIERFEGPSRQRPPSPLPSPSQSPLQALRRAPPDGRWRFGIALAASLAALAIAAAAYLAGRQGLSSPSSDPIAHLADPEVRRVLSESPSGQERSLSFGRMRMISTFRMANGNLCREFKIEARSATSDAVACHDGDWTITFALASAAADAAYVPSGESDLMASYLQNSGAGEPLVDDAETRALNEARRRR</sequence>
<feature type="region of interest" description="Disordered" evidence="1">
    <location>
        <begin position="241"/>
        <end position="262"/>
    </location>
</feature>
<name>A0A7X3MNQ6_9HYPH</name>
<dbReference type="RefSeq" id="WP_160883035.1">
    <property type="nucleotide sequence ID" value="NZ_WURB01000002.1"/>
</dbReference>
<gene>
    <name evidence="3" type="ORF">GR328_02885</name>
</gene>
<evidence type="ECO:0000313" key="3">
    <source>
        <dbReference type="EMBL" id="MXQ10419.1"/>
    </source>
</evidence>
<keyword evidence="2" id="KW-0812">Transmembrane</keyword>
<feature type="transmembrane region" description="Helical" evidence="2">
    <location>
        <begin position="112"/>
        <end position="132"/>
    </location>
</feature>
<dbReference type="EMBL" id="WURB01000002">
    <property type="protein sequence ID" value="MXQ10419.1"/>
    <property type="molecule type" value="Genomic_DNA"/>
</dbReference>
<feature type="region of interest" description="Disordered" evidence="1">
    <location>
        <begin position="80"/>
        <end position="103"/>
    </location>
</feature>
<dbReference type="AlphaFoldDB" id="A0A7X3MNQ6"/>
<reference evidence="3 4" key="1">
    <citation type="submission" date="2019-12" db="EMBL/GenBank/DDBJ databases">
        <authorList>
            <person name="Yuan C.-G."/>
        </authorList>
    </citation>
    <scope>NUCLEOTIDE SEQUENCE [LARGE SCALE GENOMIC DNA]</scope>
    <source>
        <strain evidence="3 4">KCTC 23863</strain>
    </source>
</reference>
<evidence type="ECO:0000256" key="2">
    <source>
        <dbReference type="SAM" id="Phobius"/>
    </source>
</evidence>
<feature type="compositionally biased region" description="Pro residues" evidence="1">
    <location>
        <begin position="84"/>
        <end position="94"/>
    </location>
</feature>
<dbReference type="InterPro" id="IPR041916">
    <property type="entry name" value="Anti_sigma_zinc_sf"/>
</dbReference>
<dbReference type="OrthoDB" id="7743910at2"/>